<dbReference type="Gene3D" id="1.25.10.10">
    <property type="entry name" value="Leucine-rich Repeat Variant"/>
    <property type="match status" value="1"/>
</dbReference>
<name>C7RKC2_ACCRE</name>
<dbReference type="SUPFAM" id="SSF53335">
    <property type="entry name" value="S-adenosyl-L-methionine-dependent methyltransferases"/>
    <property type="match status" value="1"/>
</dbReference>
<dbReference type="EMBL" id="CP001715">
    <property type="protein sequence ID" value="ACV33713.1"/>
    <property type="molecule type" value="Genomic_DNA"/>
</dbReference>
<organism evidence="1">
    <name type="scientific">Accumulibacter regalis</name>
    <dbReference type="NCBI Taxonomy" id="522306"/>
    <lineage>
        <taxon>Bacteria</taxon>
        <taxon>Pseudomonadati</taxon>
        <taxon>Pseudomonadota</taxon>
        <taxon>Betaproteobacteria</taxon>
        <taxon>Candidatus Accumulibacter</taxon>
    </lineage>
</organism>
<dbReference type="InterPro" id="IPR016024">
    <property type="entry name" value="ARM-type_fold"/>
</dbReference>
<dbReference type="AlphaFoldDB" id="C7RKC2"/>
<evidence type="ECO:0008006" key="2">
    <source>
        <dbReference type="Google" id="ProtNLM"/>
    </source>
</evidence>
<reference evidence="1" key="1">
    <citation type="submission" date="2009-08" db="EMBL/GenBank/DDBJ databases">
        <authorList>
            <consortium name="US DOE Joint Genome Institute"/>
            <person name="Lucas S."/>
            <person name="Copeland A."/>
            <person name="Lapidus A."/>
            <person name="Glavina del Rio T."/>
            <person name="Dalin E."/>
            <person name="Tice H."/>
            <person name="Bruce D."/>
            <person name="Barry K."/>
            <person name="Pitluck S."/>
            <person name="Lowry S."/>
            <person name="Larimer F."/>
            <person name="Land M."/>
            <person name="Hauser L."/>
            <person name="Kyrpides N."/>
            <person name="Ivanova N."/>
            <person name="McMahon K.D."/>
            <person name="Hugenholtz P."/>
        </authorList>
    </citation>
    <scope>NUCLEOTIDE SEQUENCE</scope>
    <source>
        <strain evidence="1">UW-1</strain>
    </source>
</reference>
<dbReference type="Gene3D" id="3.40.50.150">
    <property type="entry name" value="Vaccinia Virus protein VP39"/>
    <property type="match status" value="1"/>
</dbReference>
<dbReference type="STRING" id="522306.CAP2UW1_0360"/>
<reference evidence="1" key="2">
    <citation type="submission" date="2009-09" db="EMBL/GenBank/DDBJ databases">
        <title>Complete sequence of chromosome of Candidatus Accumulibacter phosphatis clade IIA str. UW-1.</title>
        <authorList>
            <consortium name="US DOE Joint Genome Institute"/>
            <person name="Martin H.G."/>
            <person name="Ivanova N."/>
            <person name="Kunin V."/>
            <person name="Warnecke F."/>
            <person name="Barry K."/>
            <person name="He S."/>
            <person name="Salamov A."/>
            <person name="Szeto E."/>
            <person name="Dalin E."/>
            <person name="Pangilinan J.L."/>
            <person name="Lapidus A."/>
            <person name="Lowry S."/>
            <person name="Kyrpides N.C."/>
            <person name="McMahon K.D."/>
            <person name="Hugenholtz P."/>
        </authorList>
    </citation>
    <scope>NUCLEOTIDE SEQUENCE [LARGE SCALE GENOMIC DNA]</scope>
    <source>
        <strain evidence="1">UW-1</strain>
    </source>
</reference>
<evidence type="ECO:0000313" key="1">
    <source>
        <dbReference type="EMBL" id="ACV33713.1"/>
    </source>
</evidence>
<dbReference type="HOGENOM" id="CLU_557388_0_0_4"/>
<dbReference type="SUPFAM" id="SSF48371">
    <property type="entry name" value="ARM repeat"/>
    <property type="match status" value="1"/>
</dbReference>
<proteinExistence type="predicted"/>
<protein>
    <recommendedName>
        <fullName evidence="2">HEAT repeat domain-containing protein</fullName>
    </recommendedName>
</protein>
<sequence length="489" mass="54623">MTAVAYGQMVAELVAGQVTSLMDHALSEAVLRRLARELDACSAFKTTIPHLLSQFARNVPRTYDWNCGSLLQHAPAEPLFSSIPADGALRTRLRESIGLTWCLGQFLLRDQRIIDFLEETVALADNPQSWWRAAFSLERIGLVEAVSYLKAALKYQGVPDLDLCLNSLGNEKSRIGILLQSDSRNLEKAIIPRLRAVVGSRSSISGTKEDLLAAVWLLARLNHHDQHIRAALKRLARDQDYEIQFYSLHAISRLGSPHFVDDLLEFLRHDTPHLRVIAAEGLGRIDLPRSAEGLRQRLRLEINDEVVGTITESLYALTNYYSRQNSFIARTVGASENGMIVDKGDKWYGNPSIYHEFSACQDPENVCFGLLQHLLEGAEIVNPIDLGSGTGRLAWYFLEHFAFEGQMFCLDVSEEMCRFLNQRATRECIGSDRIVIRQGAIEAAASVVGEQSSSLAACRTFGLLPTGYAIIMPFEATEGRHVPLHRHRP</sequence>
<dbReference type="Pfam" id="PF13646">
    <property type="entry name" value="HEAT_2"/>
    <property type="match status" value="1"/>
</dbReference>
<dbReference type="KEGG" id="app:CAP2UW1_0360"/>
<gene>
    <name evidence="1" type="ordered locus">CAP2UW1_0360</name>
</gene>
<dbReference type="InterPro" id="IPR011989">
    <property type="entry name" value="ARM-like"/>
</dbReference>
<accession>C7RKC2</accession>
<dbReference type="OrthoDB" id="9789575at2"/>
<dbReference type="eggNOG" id="COG1413">
    <property type="taxonomic scope" value="Bacteria"/>
</dbReference>
<dbReference type="InterPro" id="IPR029063">
    <property type="entry name" value="SAM-dependent_MTases_sf"/>
</dbReference>